<dbReference type="SUPFAM" id="SSF53254">
    <property type="entry name" value="Phosphoglycerate mutase-like"/>
    <property type="match status" value="1"/>
</dbReference>
<keyword evidence="2" id="KW-0413">Isomerase</keyword>
<dbReference type="PANTHER" id="PTHR46517:SF1">
    <property type="entry name" value="FRUCTOSE-2,6-BISPHOSPHATASE TIGAR"/>
    <property type="match status" value="1"/>
</dbReference>
<proteinExistence type="predicted"/>
<dbReference type="PANTHER" id="PTHR46517">
    <property type="entry name" value="FRUCTOSE-2,6-BISPHOSPHATASE TIGAR"/>
    <property type="match status" value="1"/>
</dbReference>
<dbReference type="EC" id="5.4.2.12" evidence="2"/>
<accession>A0ABS2PSH3</accession>
<dbReference type="Gene3D" id="3.40.50.1240">
    <property type="entry name" value="Phosphoglycerate mutase-like"/>
    <property type="match status" value="1"/>
</dbReference>
<dbReference type="InterPro" id="IPR029033">
    <property type="entry name" value="His_PPase_superfam"/>
</dbReference>
<evidence type="ECO:0000256" key="1">
    <source>
        <dbReference type="ARBA" id="ARBA00022801"/>
    </source>
</evidence>
<keyword evidence="1" id="KW-0378">Hydrolase</keyword>
<protein>
    <submittedName>
        <fullName evidence="2">Phosphoglycerate mutase</fullName>
        <ecNumber evidence="2">5.4.2.12</ecNumber>
    </submittedName>
</protein>
<gene>
    <name evidence="2" type="ORF">JOC28_001292</name>
</gene>
<dbReference type="InterPro" id="IPR051695">
    <property type="entry name" value="Phosphoglycerate_Mutase"/>
</dbReference>
<dbReference type="Pfam" id="PF00300">
    <property type="entry name" value="His_Phos_1"/>
    <property type="match status" value="1"/>
</dbReference>
<dbReference type="InterPro" id="IPR013078">
    <property type="entry name" value="His_Pase_superF_clade-1"/>
</dbReference>
<comment type="caution">
    <text evidence="2">The sequence shown here is derived from an EMBL/GenBank/DDBJ whole genome shotgun (WGS) entry which is preliminary data.</text>
</comment>
<sequence>MKKLGHFLADQNFDCVFSSDLKRARETTELIMQENHHQSQIFFTDALREWRLGSLEGQKIAIMTSIYPKQMEAFRHNLALFKGDLFNAESLYQTTRRVLDLVQSLKDKPFQHVLFVGHGANLTASIKTLLGFHPAQLRLDGGLSNSSLTILETEDFQSFKLITWNDTSYLEVAEEELVYTK</sequence>
<reference evidence="2 3" key="1">
    <citation type="submission" date="2021-01" db="EMBL/GenBank/DDBJ databases">
        <title>Genomic Encyclopedia of Type Strains, Phase IV (KMG-IV): sequencing the most valuable type-strain genomes for metagenomic binning, comparative biology and taxonomic classification.</title>
        <authorList>
            <person name="Goeker M."/>
        </authorList>
    </citation>
    <scope>NUCLEOTIDE SEQUENCE [LARGE SCALE GENOMIC DNA]</scope>
    <source>
        <strain evidence="2 3">DSM 27382</strain>
    </source>
</reference>
<evidence type="ECO:0000313" key="3">
    <source>
        <dbReference type="Proteomes" id="UP000697472"/>
    </source>
</evidence>
<dbReference type="Proteomes" id="UP000697472">
    <property type="component" value="Unassembled WGS sequence"/>
</dbReference>
<organism evidence="2 3">
    <name type="scientific">Streptococcus loxodontisalivarius</name>
    <dbReference type="NCBI Taxonomy" id="1349415"/>
    <lineage>
        <taxon>Bacteria</taxon>
        <taxon>Bacillati</taxon>
        <taxon>Bacillota</taxon>
        <taxon>Bacilli</taxon>
        <taxon>Lactobacillales</taxon>
        <taxon>Streptococcaceae</taxon>
        <taxon>Streptococcus</taxon>
    </lineage>
</organism>
<evidence type="ECO:0000313" key="2">
    <source>
        <dbReference type="EMBL" id="MBM7642991.1"/>
    </source>
</evidence>
<dbReference type="GO" id="GO:0004619">
    <property type="term" value="F:phosphoglycerate mutase activity"/>
    <property type="evidence" value="ECO:0007669"/>
    <property type="project" value="UniProtKB-EC"/>
</dbReference>
<keyword evidence="3" id="KW-1185">Reference proteome</keyword>
<dbReference type="EMBL" id="JAFBEH010000025">
    <property type="protein sequence ID" value="MBM7642991.1"/>
    <property type="molecule type" value="Genomic_DNA"/>
</dbReference>
<name>A0ABS2PSH3_9STRE</name>
<dbReference type="CDD" id="cd07067">
    <property type="entry name" value="HP_PGM_like"/>
    <property type="match status" value="1"/>
</dbReference>